<comment type="caution">
    <text evidence="2">The sequence shown here is derived from an EMBL/GenBank/DDBJ whole genome shotgun (WGS) entry which is preliminary data.</text>
</comment>
<accession>A0A9Q3GV70</accession>
<evidence type="ECO:0000313" key="2">
    <source>
        <dbReference type="EMBL" id="MBW0480189.1"/>
    </source>
</evidence>
<sequence>MLVMLADKHIKNACSLCNHFDHTVRGDPEQDTIMRTALWSTMMKEFLRRNGLPNPKQADRNNSGRLALSPQVLICPLPLLGHHLMVTSLLDHSEVIIQPMQDGKGKRTFELGPIVTMSSHPWDSNAKVKQNPSNPPQQDTPIPRMPRKQTPQKLTPGPVAPNGQRTYPVNPPDTMRNLFQARVHPLNHIRTFQLYFSFFPVPNFPSPLLGPSPTYPTTPHLVIIIDDMPVGSPHPPPSSPIPNPAPPVPSSSTPTPVPSPENPLIAPKDPTASSFPR</sequence>
<dbReference type="EMBL" id="AVOT02005872">
    <property type="protein sequence ID" value="MBW0480189.1"/>
    <property type="molecule type" value="Genomic_DNA"/>
</dbReference>
<dbReference type="AlphaFoldDB" id="A0A9Q3GV70"/>
<feature type="compositionally biased region" description="Pro residues" evidence="1">
    <location>
        <begin position="232"/>
        <end position="261"/>
    </location>
</feature>
<evidence type="ECO:0000256" key="1">
    <source>
        <dbReference type="SAM" id="MobiDB-lite"/>
    </source>
</evidence>
<proteinExistence type="predicted"/>
<reference evidence="2" key="1">
    <citation type="submission" date="2021-03" db="EMBL/GenBank/DDBJ databases">
        <title>Draft genome sequence of rust myrtle Austropuccinia psidii MF-1, a brazilian biotype.</title>
        <authorList>
            <person name="Quecine M.C."/>
            <person name="Pachon D.M.R."/>
            <person name="Bonatelli M.L."/>
            <person name="Correr F.H."/>
            <person name="Franceschini L.M."/>
            <person name="Leite T.F."/>
            <person name="Margarido G.R.A."/>
            <person name="Almeida C.A."/>
            <person name="Ferrarezi J.A."/>
            <person name="Labate C.A."/>
        </authorList>
    </citation>
    <scope>NUCLEOTIDE SEQUENCE</scope>
    <source>
        <strain evidence="2">MF-1</strain>
    </source>
</reference>
<protein>
    <submittedName>
        <fullName evidence="2">Uncharacterized protein</fullName>
    </submittedName>
</protein>
<feature type="region of interest" description="Disordered" evidence="1">
    <location>
        <begin position="120"/>
        <end position="170"/>
    </location>
</feature>
<gene>
    <name evidence="2" type="ORF">O181_019904</name>
</gene>
<dbReference type="Proteomes" id="UP000765509">
    <property type="component" value="Unassembled WGS sequence"/>
</dbReference>
<keyword evidence="3" id="KW-1185">Reference proteome</keyword>
<evidence type="ECO:0000313" key="3">
    <source>
        <dbReference type="Proteomes" id="UP000765509"/>
    </source>
</evidence>
<feature type="compositionally biased region" description="Polar residues" evidence="1">
    <location>
        <begin position="120"/>
        <end position="140"/>
    </location>
</feature>
<dbReference type="PRINTS" id="PR01217">
    <property type="entry name" value="PRICHEXTENSN"/>
</dbReference>
<organism evidence="2 3">
    <name type="scientific">Austropuccinia psidii MF-1</name>
    <dbReference type="NCBI Taxonomy" id="1389203"/>
    <lineage>
        <taxon>Eukaryota</taxon>
        <taxon>Fungi</taxon>
        <taxon>Dikarya</taxon>
        <taxon>Basidiomycota</taxon>
        <taxon>Pucciniomycotina</taxon>
        <taxon>Pucciniomycetes</taxon>
        <taxon>Pucciniales</taxon>
        <taxon>Sphaerophragmiaceae</taxon>
        <taxon>Austropuccinia</taxon>
    </lineage>
</organism>
<name>A0A9Q3GV70_9BASI</name>
<feature type="region of interest" description="Disordered" evidence="1">
    <location>
        <begin position="226"/>
        <end position="277"/>
    </location>
</feature>